<organism evidence="5 6">
    <name type="scientific">Dongia rigui</name>
    <dbReference type="NCBI Taxonomy" id="940149"/>
    <lineage>
        <taxon>Bacteria</taxon>
        <taxon>Pseudomonadati</taxon>
        <taxon>Pseudomonadota</taxon>
        <taxon>Alphaproteobacteria</taxon>
        <taxon>Rhodospirillales</taxon>
        <taxon>Dongiaceae</taxon>
        <taxon>Dongia</taxon>
    </lineage>
</organism>
<keyword evidence="2" id="KW-0408">Iron</keyword>
<dbReference type="RefSeq" id="WP_320500055.1">
    <property type="nucleotide sequence ID" value="NZ_JAXCLX010000001.1"/>
</dbReference>
<accession>A0ABU5DXH9</accession>
<dbReference type="Gene3D" id="3.30.2020.30">
    <property type="match status" value="1"/>
</dbReference>
<dbReference type="InterPro" id="IPR010376">
    <property type="entry name" value="GBBH-like_N"/>
</dbReference>
<evidence type="ECO:0000259" key="4">
    <source>
        <dbReference type="Pfam" id="PF06155"/>
    </source>
</evidence>
<dbReference type="EMBL" id="JAXCLX010000001">
    <property type="protein sequence ID" value="MDY0871625.1"/>
    <property type="molecule type" value="Genomic_DNA"/>
</dbReference>
<proteinExistence type="predicted"/>
<dbReference type="PANTHER" id="PTHR35303">
    <property type="entry name" value="OS02G0197800 PROTEIN"/>
    <property type="match status" value="1"/>
</dbReference>
<reference evidence="5 6" key="1">
    <citation type="journal article" date="2013" name="Antonie Van Leeuwenhoek">
        <title>Dongia rigui sp. nov., isolated from freshwater of a large wetland in Korea.</title>
        <authorList>
            <person name="Baik K.S."/>
            <person name="Hwang Y.M."/>
            <person name="Choi J.S."/>
            <person name="Kwon J."/>
            <person name="Seong C.N."/>
        </authorList>
    </citation>
    <scope>NUCLEOTIDE SEQUENCE [LARGE SCALE GENOMIC DNA]</scope>
    <source>
        <strain evidence="5 6">04SU4-P</strain>
    </source>
</reference>
<feature type="region of interest" description="Disordered" evidence="3">
    <location>
        <begin position="120"/>
        <end position="147"/>
    </location>
</feature>
<dbReference type="Proteomes" id="UP001271769">
    <property type="component" value="Unassembled WGS sequence"/>
</dbReference>
<dbReference type="Pfam" id="PF06155">
    <property type="entry name" value="GBBH-like_N"/>
    <property type="match status" value="1"/>
</dbReference>
<evidence type="ECO:0000313" key="6">
    <source>
        <dbReference type="Proteomes" id="UP001271769"/>
    </source>
</evidence>
<keyword evidence="1" id="KW-0479">Metal-binding</keyword>
<dbReference type="PANTHER" id="PTHR35303:SF5">
    <property type="entry name" value="OS02G0197800 PROTEIN"/>
    <property type="match status" value="1"/>
</dbReference>
<evidence type="ECO:0000313" key="5">
    <source>
        <dbReference type="EMBL" id="MDY0871625.1"/>
    </source>
</evidence>
<protein>
    <submittedName>
        <fullName evidence="5">DUF971 domain-containing protein</fullName>
    </submittedName>
</protein>
<comment type="caution">
    <text evidence="5">The sequence shown here is derived from an EMBL/GenBank/DDBJ whole genome shotgun (WGS) entry which is preliminary data.</text>
</comment>
<evidence type="ECO:0000256" key="2">
    <source>
        <dbReference type="ARBA" id="ARBA00023004"/>
    </source>
</evidence>
<gene>
    <name evidence="5" type="ORF">SMD31_06810</name>
</gene>
<evidence type="ECO:0000256" key="1">
    <source>
        <dbReference type="ARBA" id="ARBA00022723"/>
    </source>
</evidence>
<dbReference type="InterPro" id="IPR038492">
    <property type="entry name" value="GBBH-like_N_sf"/>
</dbReference>
<keyword evidence="6" id="KW-1185">Reference proteome</keyword>
<feature type="compositionally biased region" description="Basic and acidic residues" evidence="3">
    <location>
        <begin position="121"/>
        <end position="137"/>
    </location>
</feature>
<sequence length="147" mass="16635">MSAETFGTEHWPVEIRHKQAEKLLEIEFDDGKTFRYPAELLRVESPSAEVQGHGPNQKTIVPGRQHVGIMKIEPVGHYAIRIEFDDMHDTGIYSWRYLYDLGRDQDQIWQGYLDGLKQHGLSRDPRAAKTPKPHDHGGCGSGGCGCH</sequence>
<evidence type="ECO:0000256" key="3">
    <source>
        <dbReference type="SAM" id="MobiDB-lite"/>
    </source>
</evidence>
<feature type="domain" description="Gamma-butyrobetaine hydroxylase-like N-terminal" evidence="4">
    <location>
        <begin position="15"/>
        <end position="99"/>
    </location>
</feature>
<name>A0ABU5DXH9_9PROT</name>
<feature type="compositionally biased region" description="Gly residues" evidence="3">
    <location>
        <begin position="138"/>
        <end position="147"/>
    </location>
</feature>